<protein>
    <submittedName>
        <fullName evidence="1">Phosphatase</fullName>
    </submittedName>
</protein>
<dbReference type="InterPro" id="IPR023214">
    <property type="entry name" value="HAD_sf"/>
</dbReference>
<dbReference type="Proteomes" id="UP000065504">
    <property type="component" value="Unassembled WGS sequence"/>
</dbReference>
<dbReference type="AlphaFoldDB" id="A0A108D3D0"/>
<proteinExistence type="predicted"/>
<dbReference type="EMBL" id="LPLU01000009">
    <property type="protein sequence ID" value="KWK85625.1"/>
    <property type="molecule type" value="Genomic_DNA"/>
</dbReference>
<comment type="caution">
    <text evidence="1">The sequence shown here is derived from an EMBL/GenBank/DDBJ whole genome shotgun (WGS) entry which is preliminary data.</text>
</comment>
<name>A0A108D3D0_9BURK</name>
<gene>
    <name evidence="1" type="ORF">WM16_29995</name>
</gene>
<evidence type="ECO:0000313" key="2">
    <source>
        <dbReference type="Proteomes" id="UP000065504"/>
    </source>
</evidence>
<evidence type="ECO:0000313" key="1">
    <source>
        <dbReference type="EMBL" id="KWK85625.1"/>
    </source>
</evidence>
<organism evidence="1 2">
    <name type="scientific">Burkholderia ubonensis</name>
    <dbReference type="NCBI Taxonomy" id="101571"/>
    <lineage>
        <taxon>Bacteria</taxon>
        <taxon>Pseudomonadati</taxon>
        <taxon>Pseudomonadota</taxon>
        <taxon>Betaproteobacteria</taxon>
        <taxon>Burkholderiales</taxon>
        <taxon>Burkholderiaceae</taxon>
        <taxon>Burkholderia</taxon>
        <taxon>Burkholderia cepacia complex</taxon>
    </lineage>
</organism>
<accession>A0A108D3D0</accession>
<reference evidence="1 2" key="1">
    <citation type="submission" date="2015-11" db="EMBL/GenBank/DDBJ databases">
        <title>Expanding the genomic diversity of Burkholderia species for the development of highly accurate diagnostics.</title>
        <authorList>
            <person name="Sahl J."/>
            <person name="Keim P."/>
            <person name="Wagner D."/>
        </authorList>
    </citation>
    <scope>NUCLEOTIDE SEQUENCE [LARGE SCALE GENOMIC DNA]</scope>
    <source>
        <strain evidence="1 2">MSMB782WGS</strain>
    </source>
</reference>
<dbReference type="Gene3D" id="3.40.50.1000">
    <property type="entry name" value="HAD superfamily/HAD-like"/>
    <property type="match status" value="1"/>
</dbReference>
<sequence>MVIEAIVTRLDAAFEQIEATPDSRESQQQRETILQWLDHASAEGYRLGLVTTLPAARFSALFEGQFGTASLDRFSVVVADAGQPSSVDASQHPYDVALQALGVPRECAAAVASSERERREAEIYGMSRCVQIADVARSAAPLGHC</sequence>
<dbReference type="RefSeq" id="WP_060231557.1">
    <property type="nucleotide sequence ID" value="NZ_LPLU01000009.1"/>
</dbReference>